<evidence type="ECO:0000313" key="5">
    <source>
        <dbReference type="Proteomes" id="UP001201217"/>
    </source>
</evidence>
<dbReference type="Proteomes" id="UP001201217">
    <property type="component" value="Unassembled WGS sequence"/>
</dbReference>
<comment type="caution">
    <text evidence="4">The sequence shown here is derived from an EMBL/GenBank/DDBJ whole genome shotgun (WGS) entry which is preliminary data.</text>
</comment>
<evidence type="ECO:0000313" key="4">
    <source>
        <dbReference type="EMBL" id="MCF4099999.1"/>
    </source>
</evidence>
<keyword evidence="2 4" id="KW-0012">Acyltransferase</keyword>
<proteinExistence type="predicted"/>
<feature type="domain" description="N-acetyltransferase" evidence="3">
    <location>
        <begin position="2"/>
        <end position="142"/>
    </location>
</feature>
<dbReference type="CDD" id="cd04301">
    <property type="entry name" value="NAT_SF"/>
    <property type="match status" value="1"/>
</dbReference>
<evidence type="ECO:0000256" key="1">
    <source>
        <dbReference type="ARBA" id="ARBA00022679"/>
    </source>
</evidence>
<dbReference type="EMBL" id="JAKGTI010000005">
    <property type="protein sequence ID" value="MCF4099999.1"/>
    <property type="molecule type" value="Genomic_DNA"/>
</dbReference>
<dbReference type="SUPFAM" id="SSF55729">
    <property type="entry name" value="Acyl-CoA N-acyltransferases (Nat)"/>
    <property type="match status" value="1"/>
</dbReference>
<keyword evidence="5" id="KW-1185">Reference proteome</keyword>
<sequence length="147" mass="17251">MVQIRKASEKDLPRLVEIFRVSRQELLPFLPILHTREQDFAHLKDLWGRGEIFVGILADQIAGFLVQIDHWIAHLYVHPTAIERGVGKALLDHAKGRAVKLELWCFEDNMRARAFYEAQGFECVRKTDGDNEEGLPDRLYRWHRARY</sequence>
<accession>A0ABS9ECU4</accession>
<gene>
    <name evidence="4" type="ORF">L1I42_15995</name>
</gene>
<keyword evidence="1 4" id="KW-0808">Transferase</keyword>
<dbReference type="RefSeq" id="WP_236115748.1">
    <property type="nucleotide sequence ID" value="NZ_JAKGTI010000005.1"/>
</dbReference>
<protein>
    <submittedName>
        <fullName evidence="4">GNAT family N-acetyltransferase</fullName>
        <ecNumber evidence="4">2.3.1.-</ecNumber>
    </submittedName>
</protein>
<dbReference type="Gene3D" id="3.40.630.30">
    <property type="match status" value="1"/>
</dbReference>
<reference evidence="4 5" key="1">
    <citation type="submission" date="2022-01" db="EMBL/GenBank/DDBJ databases">
        <title>Maritalea mediterranea sp. nov., isolated from marine plastic residues from the Malva-rosa beach (Valencia, Spain).</title>
        <authorList>
            <person name="Vidal-Verdu A."/>
            <person name="Molina-Menor E."/>
            <person name="Pascual J."/>
            <person name="Pereto J."/>
            <person name="Porcar M."/>
        </authorList>
    </citation>
    <scope>NUCLEOTIDE SEQUENCE [LARGE SCALE GENOMIC DNA]</scope>
    <source>
        <strain evidence="4 5">P4.10X</strain>
    </source>
</reference>
<dbReference type="EC" id="2.3.1.-" evidence="4"/>
<evidence type="ECO:0000259" key="3">
    <source>
        <dbReference type="PROSITE" id="PS51186"/>
    </source>
</evidence>
<dbReference type="InterPro" id="IPR016181">
    <property type="entry name" value="Acyl_CoA_acyltransferase"/>
</dbReference>
<dbReference type="InterPro" id="IPR050832">
    <property type="entry name" value="Bact_Acetyltransf"/>
</dbReference>
<name>A0ABS9ECU4_9HYPH</name>
<dbReference type="Pfam" id="PF00583">
    <property type="entry name" value="Acetyltransf_1"/>
    <property type="match status" value="1"/>
</dbReference>
<organism evidence="4 5">
    <name type="scientific">Maritalea mediterranea</name>
    <dbReference type="NCBI Taxonomy" id="2909667"/>
    <lineage>
        <taxon>Bacteria</taxon>
        <taxon>Pseudomonadati</taxon>
        <taxon>Pseudomonadota</taxon>
        <taxon>Alphaproteobacteria</taxon>
        <taxon>Hyphomicrobiales</taxon>
        <taxon>Devosiaceae</taxon>
        <taxon>Maritalea</taxon>
    </lineage>
</organism>
<dbReference type="PANTHER" id="PTHR43877">
    <property type="entry name" value="AMINOALKYLPHOSPHONATE N-ACETYLTRANSFERASE-RELATED-RELATED"/>
    <property type="match status" value="1"/>
</dbReference>
<dbReference type="GO" id="GO:0016746">
    <property type="term" value="F:acyltransferase activity"/>
    <property type="evidence" value="ECO:0007669"/>
    <property type="project" value="UniProtKB-KW"/>
</dbReference>
<dbReference type="PROSITE" id="PS51186">
    <property type="entry name" value="GNAT"/>
    <property type="match status" value="1"/>
</dbReference>
<evidence type="ECO:0000256" key="2">
    <source>
        <dbReference type="ARBA" id="ARBA00023315"/>
    </source>
</evidence>
<dbReference type="InterPro" id="IPR000182">
    <property type="entry name" value="GNAT_dom"/>
</dbReference>